<feature type="domain" description="PAS" evidence="13">
    <location>
        <begin position="631"/>
        <end position="679"/>
    </location>
</feature>
<dbReference type="SMART" id="SM00086">
    <property type="entry name" value="PAC"/>
    <property type="match status" value="3"/>
</dbReference>
<dbReference type="GO" id="GO:0000155">
    <property type="term" value="F:phosphorelay sensor kinase activity"/>
    <property type="evidence" value="ECO:0007669"/>
    <property type="project" value="InterPro"/>
</dbReference>
<dbReference type="InterPro" id="IPR003661">
    <property type="entry name" value="HisK_dim/P_dom"/>
</dbReference>
<dbReference type="SMART" id="SM00448">
    <property type="entry name" value="REC"/>
    <property type="match status" value="1"/>
</dbReference>
<dbReference type="Pfam" id="PF13185">
    <property type="entry name" value="GAF_2"/>
    <property type="match status" value="1"/>
</dbReference>
<dbReference type="eggNOG" id="COG3852">
    <property type="taxonomic scope" value="Bacteria"/>
</dbReference>
<dbReference type="Gene3D" id="3.30.565.10">
    <property type="entry name" value="Histidine kinase-like ATPase, C-terminal domain"/>
    <property type="match status" value="1"/>
</dbReference>
<dbReference type="InterPro" id="IPR036097">
    <property type="entry name" value="HisK_dim/P_sf"/>
</dbReference>
<dbReference type="PROSITE" id="PS50113">
    <property type="entry name" value="PAC"/>
    <property type="match status" value="2"/>
</dbReference>
<dbReference type="SMART" id="SM00388">
    <property type="entry name" value="HisKA"/>
    <property type="match status" value="1"/>
</dbReference>
<dbReference type="InterPro" id="IPR003018">
    <property type="entry name" value="GAF"/>
</dbReference>
<evidence type="ECO:0000256" key="9">
    <source>
        <dbReference type="PROSITE-ProRule" id="PRU00169"/>
    </source>
</evidence>
<evidence type="ECO:0000256" key="1">
    <source>
        <dbReference type="ARBA" id="ARBA00000085"/>
    </source>
</evidence>
<dbReference type="Pfam" id="PF13426">
    <property type="entry name" value="PAS_9"/>
    <property type="match status" value="1"/>
</dbReference>
<evidence type="ECO:0000256" key="10">
    <source>
        <dbReference type="SAM" id="Phobius"/>
    </source>
</evidence>
<dbReference type="STRING" id="897.B2D07_04180"/>
<dbReference type="CDD" id="cd00082">
    <property type="entry name" value="HisKA"/>
    <property type="match status" value="1"/>
</dbReference>
<keyword evidence="6 15" id="KW-0418">Kinase</keyword>
<dbReference type="PATRIC" id="fig|1121405.3.peg.392"/>
<dbReference type="InterPro" id="IPR005467">
    <property type="entry name" value="His_kinase_dom"/>
</dbReference>
<dbReference type="PROSITE" id="PS50112">
    <property type="entry name" value="PAS"/>
    <property type="match status" value="3"/>
</dbReference>
<dbReference type="Pfam" id="PF02518">
    <property type="entry name" value="HATPase_c"/>
    <property type="match status" value="1"/>
</dbReference>
<evidence type="ECO:0000256" key="4">
    <source>
        <dbReference type="ARBA" id="ARBA00022679"/>
    </source>
</evidence>
<feature type="transmembrane region" description="Helical" evidence="10">
    <location>
        <begin position="6"/>
        <end position="25"/>
    </location>
</feature>
<dbReference type="Gene3D" id="3.40.50.2300">
    <property type="match status" value="1"/>
</dbReference>
<dbReference type="InterPro" id="IPR013767">
    <property type="entry name" value="PAS_fold"/>
</dbReference>
<dbReference type="Gene3D" id="1.10.287.130">
    <property type="match status" value="1"/>
</dbReference>
<dbReference type="InterPro" id="IPR013656">
    <property type="entry name" value="PAS_4"/>
</dbReference>
<evidence type="ECO:0000256" key="2">
    <source>
        <dbReference type="ARBA" id="ARBA00012438"/>
    </source>
</evidence>
<evidence type="ECO:0000256" key="6">
    <source>
        <dbReference type="ARBA" id="ARBA00022777"/>
    </source>
</evidence>
<dbReference type="Proteomes" id="UP000014977">
    <property type="component" value="Unassembled WGS sequence"/>
</dbReference>
<keyword evidence="7" id="KW-0067">ATP-binding</keyword>
<keyword evidence="16" id="KW-1185">Reference proteome</keyword>
<dbReference type="GO" id="GO:0005524">
    <property type="term" value="F:ATP binding"/>
    <property type="evidence" value="ECO:0007669"/>
    <property type="project" value="UniProtKB-KW"/>
</dbReference>
<dbReference type="InterPro" id="IPR000014">
    <property type="entry name" value="PAS"/>
</dbReference>
<keyword evidence="10" id="KW-1133">Transmembrane helix</keyword>
<organism evidence="15 16">
    <name type="scientific">Desulfococcus multivorans DSM 2059</name>
    <dbReference type="NCBI Taxonomy" id="1121405"/>
    <lineage>
        <taxon>Bacteria</taxon>
        <taxon>Pseudomonadati</taxon>
        <taxon>Thermodesulfobacteriota</taxon>
        <taxon>Desulfobacteria</taxon>
        <taxon>Desulfobacterales</taxon>
        <taxon>Desulfococcaceae</taxon>
        <taxon>Desulfococcus</taxon>
    </lineage>
</organism>
<evidence type="ECO:0000259" key="14">
    <source>
        <dbReference type="PROSITE" id="PS50113"/>
    </source>
</evidence>
<dbReference type="Pfam" id="PF08448">
    <property type="entry name" value="PAS_4"/>
    <property type="match status" value="1"/>
</dbReference>
<evidence type="ECO:0000259" key="11">
    <source>
        <dbReference type="PROSITE" id="PS50109"/>
    </source>
</evidence>
<dbReference type="PROSITE" id="PS50110">
    <property type="entry name" value="RESPONSE_REGULATORY"/>
    <property type="match status" value="1"/>
</dbReference>
<dbReference type="InterPro" id="IPR011006">
    <property type="entry name" value="CheY-like_superfamily"/>
</dbReference>
<evidence type="ECO:0000256" key="5">
    <source>
        <dbReference type="ARBA" id="ARBA00022741"/>
    </source>
</evidence>
<keyword evidence="10" id="KW-0812">Transmembrane</keyword>
<protein>
    <recommendedName>
        <fullName evidence="2">histidine kinase</fullName>
        <ecNumber evidence="2">2.7.13.3</ecNumber>
    </recommendedName>
</protein>
<dbReference type="InterPro" id="IPR029016">
    <property type="entry name" value="GAF-like_dom_sf"/>
</dbReference>
<keyword evidence="4" id="KW-0808">Transferase</keyword>
<keyword evidence="3 9" id="KW-0597">Phosphoprotein</keyword>
<dbReference type="Gene3D" id="3.30.450.20">
    <property type="entry name" value="PAS domain"/>
    <property type="match status" value="3"/>
</dbReference>
<dbReference type="EMBL" id="ATHJ01000033">
    <property type="protein sequence ID" value="EPR44179.1"/>
    <property type="molecule type" value="Genomic_DNA"/>
</dbReference>
<dbReference type="eggNOG" id="COG4191">
    <property type="taxonomic scope" value="Bacteria"/>
</dbReference>
<dbReference type="SUPFAM" id="SSF55785">
    <property type="entry name" value="PYP-like sensor domain (PAS domain)"/>
    <property type="match status" value="3"/>
</dbReference>
<dbReference type="SMART" id="SM00387">
    <property type="entry name" value="HATPase_c"/>
    <property type="match status" value="1"/>
</dbReference>
<evidence type="ECO:0000313" key="16">
    <source>
        <dbReference type="Proteomes" id="UP000014977"/>
    </source>
</evidence>
<dbReference type="InterPro" id="IPR004358">
    <property type="entry name" value="Sig_transdc_His_kin-like_C"/>
</dbReference>
<evidence type="ECO:0000259" key="13">
    <source>
        <dbReference type="PROSITE" id="PS50112"/>
    </source>
</evidence>
<dbReference type="Pfam" id="PF00989">
    <property type="entry name" value="PAS"/>
    <property type="match status" value="1"/>
</dbReference>
<dbReference type="InterPro" id="IPR000700">
    <property type="entry name" value="PAS-assoc_C"/>
</dbReference>
<reference evidence="15 16" key="1">
    <citation type="journal article" date="2013" name="Genome Announc.">
        <title>Draft genome sequences for three mercury-methylating, sulfate-reducing bacteria.</title>
        <authorList>
            <person name="Brown S.D."/>
            <person name="Hurt R.A.Jr."/>
            <person name="Gilmour C.C."/>
            <person name="Elias D.A."/>
        </authorList>
    </citation>
    <scope>NUCLEOTIDE SEQUENCE [LARGE SCALE GENOMIC DNA]</scope>
    <source>
        <strain evidence="15 16">DSM 2059</strain>
    </source>
</reference>
<dbReference type="InterPro" id="IPR035965">
    <property type="entry name" value="PAS-like_dom_sf"/>
</dbReference>
<feature type="domain" description="Histidine kinase" evidence="11">
    <location>
        <begin position="890"/>
        <end position="1113"/>
    </location>
</feature>
<evidence type="ECO:0000256" key="3">
    <source>
        <dbReference type="ARBA" id="ARBA00022553"/>
    </source>
</evidence>
<gene>
    <name evidence="15" type="ORF">dsmv_1129</name>
</gene>
<dbReference type="SUPFAM" id="SSF55874">
    <property type="entry name" value="ATPase domain of HSP90 chaperone/DNA topoisomerase II/histidine kinase"/>
    <property type="match status" value="1"/>
</dbReference>
<dbReference type="SUPFAM" id="SSF52172">
    <property type="entry name" value="CheY-like"/>
    <property type="match status" value="1"/>
</dbReference>
<dbReference type="GO" id="GO:0006355">
    <property type="term" value="P:regulation of DNA-templated transcription"/>
    <property type="evidence" value="ECO:0007669"/>
    <property type="project" value="InterPro"/>
</dbReference>
<evidence type="ECO:0000256" key="7">
    <source>
        <dbReference type="ARBA" id="ARBA00022840"/>
    </source>
</evidence>
<dbReference type="SUPFAM" id="SSF47384">
    <property type="entry name" value="Homodimeric domain of signal transducing histidine kinase"/>
    <property type="match status" value="1"/>
</dbReference>
<keyword evidence="10" id="KW-0472">Membrane</keyword>
<accession>S7VBV4</accession>
<dbReference type="CDD" id="cd18774">
    <property type="entry name" value="PDC2_HK_sensor"/>
    <property type="match status" value="1"/>
</dbReference>
<dbReference type="InterPro" id="IPR001789">
    <property type="entry name" value="Sig_transdc_resp-reg_receiver"/>
</dbReference>
<dbReference type="NCBIfam" id="TIGR00229">
    <property type="entry name" value="sensory_box"/>
    <property type="match status" value="3"/>
</dbReference>
<keyword evidence="8" id="KW-0902">Two-component regulatory system</keyword>
<dbReference type="PANTHER" id="PTHR43065">
    <property type="entry name" value="SENSOR HISTIDINE KINASE"/>
    <property type="match status" value="1"/>
</dbReference>
<keyword evidence="5" id="KW-0547">Nucleotide-binding</keyword>
<comment type="catalytic activity">
    <reaction evidence="1">
        <text>ATP + protein L-histidine = ADP + protein N-phospho-L-histidine.</text>
        <dbReference type="EC" id="2.7.13.3"/>
    </reaction>
</comment>
<dbReference type="InterPro" id="IPR003594">
    <property type="entry name" value="HATPase_dom"/>
</dbReference>
<evidence type="ECO:0000259" key="12">
    <source>
        <dbReference type="PROSITE" id="PS50110"/>
    </source>
</evidence>
<dbReference type="SUPFAM" id="SSF55781">
    <property type="entry name" value="GAF domain-like"/>
    <property type="match status" value="1"/>
</dbReference>
<evidence type="ECO:0000256" key="8">
    <source>
        <dbReference type="ARBA" id="ARBA00023012"/>
    </source>
</evidence>
<feature type="domain" description="PAC" evidence="14">
    <location>
        <begin position="823"/>
        <end position="877"/>
    </location>
</feature>
<name>S7VBV4_DESML</name>
<comment type="caution">
    <text evidence="15">The sequence shown here is derived from an EMBL/GenBank/DDBJ whole genome shotgun (WGS) entry which is preliminary data.</text>
</comment>
<dbReference type="PROSITE" id="PS50109">
    <property type="entry name" value="HIS_KIN"/>
    <property type="match status" value="1"/>
</dbReference>
<evidence type="ECO:0000313" key="15">
    <source>
        <dbReference type="EMBL" id="EPR44179.1"/>
    </source>
</evidence>
<feature type="modified residue" description="4-aspartylphosphate" evidence="9">
    <location>
        <position position="1185"/>
    </location>
</feature>
<dbReference type="PRINTS" id="PR00344">
    <property type="entry name" value="BCTRLSENSOR"/>
</dbReference>
<dbReference type="CDD" id="cd00130">
    <property type="entry name" value="PAS"/>
    <property type="match status" value="3"/>
</dbReference>
<dbReference type="Pfam" id="PF00072">
    <property type="entry name" value="Response_reg"/>
    <property type="match status" value="1"/>
</dbReference>
<dbReference type="Gene3D" id="3.30.450.40">
    <property type="match status" value="1"/>
</dbReference>
<feature type="transmembrane region" description="Helical" evidence="10">
    <location>
        <begin position="294"/>
        <end position="314"/>
    </location>
</feature>
<dbReference type="InterPro" id="IPR001610">
    <property type="entry name" value="PAC"/>
</dbReference>
<dbReference type="PANTHER" id="PTHR43065:SF42">
    <property type="entry name" value="TWO-COMPONENT SENSOR PPRA"/>
    <property type="match status" value="1"/>
</dbReference>
<dbReference type="InterPro" id="IPR036890">
    <property type="entry name" value="HATPase_C_sf"/>
</dbReference>
<proteinExistence type="predicted"/>
<dbReference type="AlphaFoldDB" id="S7VBV4"/>
<feature type="domain" description="PAC" evidence="14">
    <location>
        <begin position="414"/>
        <end position="466"/>
    </location>
</feature>
<feature type="domain" description="PAS" evidence="13">
    <location>
        <begin position="329"/>
        <end position="409"/>
    </location>
</feature>
<sequence length="1264" mass="140277">MLPRWILILLLTALMIVTTGGLGLYRAQEDAVRRKVAEDLVAVARLKGDQIAAWRTDQLEDAAALKEHGYLRQSVVRFTADPGAENAEDLRERFRILATQHDYTDILLTDPTGRMLSSLSGKRYAQGVYATDLAAAVHEKTPVLMDIHTDPQGQTPHISVIAPLFSNDEAVSTPVGAVILVIDAARFLYPLIQSWPTGSETAETLLVRQDGEHVLFLNDLRHQPDTALKLRIPLTRTDMPAVMAVLGREGFVRGRDYRGVEVVSVIRPIPDSPWFMVTKVDTTEVFAEWRRQSVLIWALLAGATVLIGAIAILLRQHERNIHFRALYVSEAALRNSLERYGITLKSIGDAVIVADARGMVELLNPAAEALTGWGDVEAHGKPLDEILRIVDEETGKTVESLPAKVLREGAVIGLTRHPLLIARDGTRRPIADSGAPIRDADGEIIGVVLVFRDQTEERRARRTSEIRSDLIEYAATHTLDEMMTRALEIVTERVESPSGWFGFVETDSHTPSGARGQTPALIGFHRTGEQIPNDPIEPTDAIAECVRRNKPIIRNDDIPSKGRQVSGDGGIRRYRELVVPVIHKDQTVAVLGVSGKQGDYTDKEAAELASLSDMIWEIAARKRTEADRQKAEQRYRRLFESAGDGILVLNADTGRVLDANPSLLRMVDMSHETIVGKDLGELGPFTRMTLFEDALETLQGKNVFHCDDAALETADGRIVEIEFVGTSYRVDHNRIIQFNIRDITRRKQAEIERERLLSAIEQAGETIVMTDPDGVIQYVNPAFERVTGYTRREAVGQTPCALENRRHDDAYYRILRETLAIGRVFQGRMVNQRKDRTLLTQEVTIAPVRDAAGRTVNYVGVAHDITENLAMAAQLQQAQKLESVGRLAGGVAHDYNNMLGVILGYTELALKKVDPSDPLHDDLMEIFDAARRSSEITRQLLAFARRQTVSPRVLDVNETVEGMLKMLRHLIGEDIDLRWFPKHRSWPVKIDPSQIEQILANLCLNARDAISGVGKVMIETENITFDEAYCAHHPDCIPGEYVLLAASDDGRGMDKETLESIFEPFFTTKDVRRGTGLGLATVYGIVKQNNGFINVYSEPGKGTTFKIYLPRHQGPATTSSPDPPVEIPLGRGETILLVEDEPAILKVGAMMLEGLGYRVLTADTPTSAMRLADAHVDKIHLLVTDVVMPEMNGRDLANQLKARCPEIRTLFMSGYTANVIAHRGVLDVGVYFIQKPFSRKDLGIKVRGILDETSPQASRQGVTK</sequence>
<feature type="domain" description="Response regulatory" evidence="12">
    <location>
        <begin position="1134"/>
        <end position="1250"/>
    </location>
</feature>
<feature type="domain" description="PAS" evidence="13">
    <location>
        <begin position="752"/>
        <end position="828"/>
    </location>
</feature>
<dbReference type="EC" id="2.7.13.3" evidence="2"/>
<dbReference type="SMART" id="SM00091">
    <property type="entry name" value="PAS"/>
    <property type="match status" value="3"/>
</dbReference>